<accession>A0A518CJ72</accession>
<keyword evidence="4" id="KW-1185">Reference proteome</keyword>
<evidence type="ECO:0000256" key="1">
    <source>
        <dbReference type="SAM" id="SignalP"/>
    </source>
</evidence>
<dbReference type="PANTHER" id="PTHR43752:SF2">
    <property type="entry name" value="BNR_ASP-BOX REPEAT FAMILY PROTEIN"/>
    <property type="match status" value="1"/>
</dbReference>
<dbReference type="EMBL" id="CP036281">
    <property type="protein sequence ID" value="QDU79283.1"/>
    <property type="molecule type" value="Genomic_DNA"/>
</dbReference>
<keyword evidence="3" id="KW-0378">Hydrolase</keyword>
<organism evidence="3 4">
    <name type="scientific">Polystyrenella longa</name>
    <dbReference type="NCBI Taxonomy" id="2528007"/>
    <lineage>
        <taxon>Bacteria</taxon>
        <taxon>Pseudomonadati</taxon>
        <taxon>Planctomycetota</taxon>
        <taxon>Planctomycetia</taxon>
        <taxon>Planctomycetales</taxon>
        <taxon>Planctomycetaceae</taxon>
        <taxon>Polystyrenella</taxon>
    </lineage>
</organism>
<sequence precursor="true">MTSPRLISTCFFSSSLALLCLITFALATPVAADPIERIELLPPSADNPRNSEGDFIQLKDGRLLFIYTHYTDGAADNSTAYLASRTSTDGGATWTDESVEVLENHAGENIMSVSLLRLPDDSIALFYLAKNSWDDCRPVVRFSKDETKTWSDPVTIIPDSEVDYYVLNNDRVIQLESGRLLLAVAQHTKINGGFNPNGRLVCYYSDDQGQHWKRSEEVATPTPINGKPVILQEPGLIELSDGRTLMFVRTNGGTQFVTYSEDDGHSWTQLESGNLVSPVSPATIERIPQTGDLVAVWNNHANIPKELAGKRTPLTLAVSKDEGQSWTVIGNLYDDPHGWYCYTAMDVVGDHIVLGHCAGDRTKNNGLAQTNITRLPVSWITNTK</sequence>
<keyword evidence="1" id="KW-0732">Signal</keyword>
<feature type="chain" id="PRO_5022118380" evidence="1">
    <location>
        <begin position="28"/>
        <end position="384"/>
    </location>
</feature>
<dbReference type="AlphaFoldDB" id="A0A518CJ72"/>
<protein>
    <submittedName>
        <fullName evidence="3">Sialidase</fullName>
        <ecNumber evidence="3">3.2.1.18</ecNumber>
    </submittedName>
</protein>
<dbReference type="KEGG" id="plon:Pla110_09890"/>
<dbReference type="EC" id="3.2.1.18" evidence="3"/>
<dbReference type="Proteomes" id="UP000317178">
    <property type="component" value="Chromosome"/>
</dbReference>
<gene>
    <name evidence="3" type="primary">nedA_2</name>
    <name evidence="3" type="ORF">Pla110_09890</name>
</gene>
<dbReference type="Pfam" id="PF13088">
    <property type="entry name" value="BNR_2"/>
    <property type="match status" value="1"/>
</dbReference>
<dbReference type="SUPFAM" id="SSF50939">
    <property type="entry name" value="Sialidases"/>
    <property type="match status" value="1"/>
</dbReference>
<dbReference type="OrthoDB" id="235891at2"/>
<dbReference type="GO" id="GO:0004308">
    <property type="term" value="F:exo-alpha-sialidase activity"/>
    <property type="evidence" value="ECO:0007669"/>
    <property type="project" value="UniProtKB-EC"/>
</dbReference>
<keyword evidence="3" id="KW-0326">Glycosidase</keyword>
<reference evidence="3 4" key="1">
    <citation type="submission" date="2019-02" db="EMBL/GenBank/DDBJ databases">
        <title>Deep-cultivation of Planctomycetes and their phenomic and genomic characterization uncovers novel biology.</title>
        <authorList>
            <person name="Wiegand S."/>
            <person name="Jogler M."/>
            <person name="Boedeker C."/>
            <person name="Pinto D."/>
            <person name="Vollmers J."/>
            <person name="Rivas-Marin E."/>
            <person name="Kohn T."/>
            <person name="Peeters S.H."/>
            <person name="Heuer A."/>
            <person name="Rast P."/>
            <person name="Oberbeckmann S."/>
            <person name="Bunk B."/>
            <person name="Jeske O."/>
            <person name="Meyerdierks A."/>
            <person name="Storesund J.E."/>
            <person name="Kallscheuer N."/>
            <person name="Luecker S."/>
            <person name="Lage O.M."/>
            <person name="Pohl T."/>
            <person name="Merkel B.J."/>
            <person name="Hornburger P."/>
            <person name="Mueller R.-W."/>
            <person name="Bruemmer F."/>
            <person name="Labrenz M."/>
            <person name="Spormann A.M."/>
            <person name="Op den Camp H."/>
            <person name="Overmann J."/>
            <person name="Amann R."/>
            <person name="Jetten M.S.M."/>
            <person name="Mascher T."/>
            <person name="Medema M.H."/>
            <person name="Devos D.P."/>
            <person name="Kaster A.-K."/>
            <person name="Ovreas L."/>
            <person name="Rohde M."/>
            <person name="Galperin M.Y."/>
            <person name="Jogler C."/>
        </authorList>
    </citation>
    <scope>NUCLEOTIDE SEQUENCE [LARGE SCALE GENOMIC DNA]</scope>
    <source>
        <strain evidence="3 4">Pla110</strain>
    </source>
</reference>
<feature type="domain" description="Sialidase" evidence="2">
    <location>
        <begin position="86"/>
        <end position="349"/>
    </location>
</feature>
<feature type="signal peptide" evidence="1">
    <location>
        <begin position="1"/>
        <end position="27"/>
    </location>
</feature>
<dbReference type="Gene3D" id="2.120.10.10">
    <property type="match status" value="1"/>
</dbReference>
<dbReference type="InterPro" id="IPR011040">
    <property type="entry name" value="Sialidase"/>
</dbReference>
<name>A0A518CJ72_9PLAN</name>
<dbReference type="CDD" id="cd15482">
    <property type="entry name" value="Sialidase_non-viral"/>
    <property type="match status" value="1"/>
</dbReference>
<proteinExistence type="predicted"/>
<evidence type="ECO:0000259" key="2">
    <source>
        <dbReference type="Pfam" id="PF13088"/>
    </source>
</evidence>
<dbReference type="PANTHER" id="PTHR43752">
    <property type="entry name" value="BNR/ASP-BOX REPEAT FAMILY PROTEIN"/>
    <property type="match status" value="1"/>
</dbReference>
<dbReference type="InterPro" id="IPR036278">
    <property type="entry name" value="Sialidase_sf"/>
</dbReference>
<evidence type="ECO:0000313" key="3">
    <source>
        <dbReference type="EMBL" id="QDU79283.1"/>
    </source>
</evidence>
<dbReference type="RefSeq" id="WP_144993768.1">
    <property type="nucleotide sequence ID" value="NZ_CP036281.1"/>
</dbReference>
<evidence type="ECO:0000313" key="4">
    <source>
        <dbReference type="Proteomes" id="UP000317178"/>
    </source>
</evidence>